<feature type="domain" description="Putative Flp pilus-assembly TadG-like N-terminal" evidence="1">
    <location>
        <begin position="27"/>
        <end position="73"/>
    </location>
</feature>
<protein>
    <submittedName>
        <fullName evidence="2">Pilus assembly protein TadG-related protein</fullName>
    </submittedName>
</protein>
<accession>A0ABY8QCN3</accession>
<proteinExistence type="predicted"/>
<evidence type="ECO:0000313" key="2">
    <source>
        <dbReference type="EMBL" id="WGV17811.1"/>
    </source>
</evidence>
<dbReference type="EMBL" id="CP124535">
    <property type="protein sequence ID" value="WGV17811.1"/>
    <property type="molecule type" value="Genomic_DNA"/>
</dbReference>
<dbReference type="Proteomes" id="UP001230978">
    <property type="component" value="Chromosome"/>
</dbReference>
<gene>
    <name evidence="2" type="ORF">QF092_08560</name>
</gene>
<evidence type="ECO:0000259" key="1">
    <source>
        <dbReference type="Pfam" id="PF13400"/>
    </source>
</evidence>
<reference evidence="2 3" key="1">
    <citation type="submission" date="2023-04" db="EMBL/GenBank/DDBJ databases">
        <title>YMD61, complete Genome.</title>
        <authorList>
            <person name="Zhang J."/>
        </authorList>
    </citation>
    <scope>NUCLEOTIDE SEQUENCE [LARGE SCALE GENOMIC DNA]</scope>
    <source>
        <strain evidence="2 3">YMD61</strain>
    </source>
</reference>
<sequence>MGQTVMPKFAPRLFGHPFRRFIKREDGSLLVFGLFLFATFFLMGGMAVDVMRAENKRTALSQALDRCALNAAALRQTLDPETVVRDCVDRVGLLPQLTDVNVTNGTGQRSVEAIGDYELETLFMGASGVEELDLHARSVAEQRATNIEIAMVLDVSGSMNSNNRLSGLKTAARNFVSTVLANNNNKISITMVPYNGQVNLGPALAAKYNIANQHGLGVTSNGDMATVNCVDMPSSVYESTGISTSLQMQATGWVDAWSTMANEYGSSMSNWPTTYSSTSRSPNGSNVWCPPSSSNIVRLPDNDVSALHTYINNLSAIGATSINAGMKWGGALLDPQARSVVNSFISDGEAPHQAHEVVPNVFTDRPFDYTKRDALKIILLLSDGENFGDVRLGDAYRTGLSPIYKGSDGQYSIRHETGRPSTAGTNEYWVPHRNSNAGQWRATSWGGSTSTEGVQMTWQEVWQEMRVSYVAWHFYARALGTSSSSRQTVYNTWWGNFRDQRGTSSSTPEMDAELSDICTLTKQQGVLVYTVAFSAPTRGVTALRNCASSDGHFFHSTNNTALNAAFQSIATNITQLRLVN</sequence>
<dbReference type="SUPFAM" id="SSF53300">
    <property type="entry name" value="vWA-like"/>
    <property type="match status" value="1"/>
</dbReference>
<dbReference type="RefSeq" id="WP_281469406.1">
    <property type="nucleotide sequence ID" value="NZ_CP124535.1"/>
</dbReference>
<dbReference type="InterPro" id="IPR036465">
    <property type="entry name" value="vWFA_dom_sf"/>
</dbReference>
<dbReference type="Gene3D" id="3.40.50.410">
    <property type="entry name" value="von Willebrand factor, type A domain"/>
    <property type="match status" value="1"/>
</dbReference>
<name>A0ABY8QCN3_9RHOB</name>
<dbReference type="Pfam" id="PF13400">
    <property type="entry name" value="Tad"/>
    <property type="match status" value="1"/>
</dbReference>
<organism evidence="2 3">
    <name type="scientific">Fuscovulum ytuae</name>
    <dbReference type="NCBI Taxonomy" id="3042299"/>
    <lineage>
        <taxon>Bacteria</taxon>
        <taxon>Pseudomonadati</taxon>
        <taxon>Pseudomonadota</taxon>
        <taxon>Alphaproteobacteria</taxon>
        <taxon>Rhodobacterales</taxon>
        <taxon>Paracoccaceae</taxon>
        <taxon>Fuscovulum</taxon>
    </lineage>
</organism>
<keyword evidence="3" id="KW-1185">Reference proteome</keyword>
<evidence type="ECO:0000313" key="3">
    <source>
        <dbReference type="Proteomes" id="UP001230978"/>
    </source>
</evidence>
<dbReference type="InterPro" id="IPR028087">
    <property type="entry name" value="Tad_N"/>
</dbReference>